<reference evidence="15" key="1">
    <citation type="submission" date="2021-02" db="EMBL/GenBank/DDBJ databases">
        <authorList>
            <person name="Nowell W R."/>
        </authorList>
    </citation>
    <scope>NUCLEOTIDE SEQUENCE</scope>
    <source>
        <strain evidence="15">Ploen Becks lab</strain>
    </source>
</reference>
<dbReference type="Pfam" id="PF07992">
    <property type="entry name" value="Pyr_redox_2"/>
    <property type="match status" value="1"/>
</dbReference>
<dbReference type="InterPro" id="IPR055275">
    <property type="entry name" value="Ferredox_Rdtase"/>
</dbReference>
<dbReference type="Gene3D" id="3.50.50.60">
    <property type="entry name" value="FAD/NAD(P)-binding domain"/>
    <property type="match status" value="1"/>
</dbReference>
<dbReference type="PANTHER" id="PTHR48467">
    <property type="entry name" value="GLUTAMATE SYNTHASE 1 [NADH], CHLOROPLASTIC-LIKE"/>
    <property type="match status" value="1"/>
</dbReference>
<comment type="catalytic activity">
    <reaction evidence="10 11">
        <text>2 reduced [adrenodoxin] + NADP(+) + H(+) = 2 oxidized [adrenodoxin] + NADPH</text>
        <dbReference type="Rhea" id="RHEA:42312"/>
        <dbReference type="Rhea" id="RHEA-COMP:9998"/>
        <dbReference type="Rhea" id="RHEA-COMP:9999"/>
        <dbReference type="ChEBI" id="CHEBI:15378"/>
        <dbReference type="ChEBI" id="CHEBI:33737"/>
        <dbReference type="ChEBI" id="CHEBI:33738"/>
        <dbReference type="ChEBI" id="CHEBI:57783"/>
        <dbReference type="ChEBI" id="CHEBI:58349"/>
        <dbReference type="EC" id="1.18.1.6"/>
    </reaction>
</comment>
<evidence type="ECO:0000256" key="6">
    <source>
        <dbReference type="ARBA" id="ARBA00022630"/>
    </source>
</evidence>
<evidence type="ECO:0000256" key="3">
    <source>
        <dbReference type="ARBA" id="ARBA00008312"/>
    </source>
</evidence>
<dbReference type="InterPro" id="IPR036188">
    <property type="entry name" value="FAD/NAD-bd_sf"/>
</dbReference>
<comment type="subcellular location">
    <subcellularLocation>
        <location evidence="11">Mitochondrion</location>
    </subcellularLocation>
</comment>
<dbReference type="GO" id="GO:0016491">
    <property type="term" value="F:oxidoreductase activity"/>
    <property type="evidence" value="ECO:0007669"/>
    <property type="project" value="UniProtKB-KW"/>
</dbReference>
<dbReference type="SUPFAM" id="SSF51971">
    <property type="entry name" value="Nucleotide-binding domain"/>
    <property type="match status" value="2"/>
</dbReference>
<dbReference type="GO" id="GO:0005739">
    <property type="term" value="C:mitochondrion"/>
    <property type="evidence" value="ECO:0007669"/>
    <property type="project" value="UniProtKB-SubCell"/>
</dbReference>
<evidence type="ECO:0000256" key="4">
    <source>
        <dbReference type="ARBA" id="ARBA00013219"/>
    </source>
</evidence>
<keyword evidence="6 11" id="KW-0285">Flavoprotein</keyword>
<dbReference type="InterPro" id="IPR023753">
    <property type="entry name" value="FAD/NAD-binding_dom"/>
</dbReference>
<comment type="similarity">
    <text evidence="3 11">Belongs to the ferredoxin--NADP reductase type 1 family.</text>
</comment>
<accession>A0A813NBK4</accession>
<dbReference type="EC" id="1.18.1.6" evidence="4 11"/>
<protein>
    <recommendedName>
        <fullName evidence="5 11">NADPH:adrenodoxin oxidoreductase, mitochondrial</fullName>
        <ecNumber evidence="4 11">1.18.1.6</ecNumber>
    </recommendedName>
</protein>
<feature type="binding site" evidence="13">
    <location>
        <begin position="231"/>
        <end position="232"/>
    </location>
    <ligand>
        <name>NADP(+)</name>
        <dbReference type="ChEBI" id="CHEBI:58349"/>
    </ligand>
</feature>
<comment type="caution">
    <text evidence="15">The sequence shown here is derived from an EMBL/GenBank/DDBJ whole genome shotgun (WGS) entry which is preliminary data.</text>
</comment>
<keyword evidence="7 11" id="KW-0274">FAD</keyword>
<dbReference type="Gene3D" id="3.40.50.720">
    <property type="entry name" value="NAD(P)-binding Rossmann-like Domain"/>
    <property type="match status" value="1"/>
</dbReference>
<sequence length="502" mass="56230">MIKSLTSLKYIGHTKNLSSFRTTKFYLSTKKLDFNPKICIVGSGPAALYTAQYLLKNLASNNQVTIDVFEKLPVPFGLVRYGVAPDHQDVKNVIHSFTETLKNKNVNFFGNVNIGVDVKISELLNSYNSVILAYGSLGENYLNIPGEKEFSNVISAKDIVSLYNGLPNSENLKLDLSGNKAVIIGAGNVAIDIARILTSPVEKLAQTDISNVALDLFKNKNKIEHVSIVARRGVLNAAFTLKELRELTKLDSVECRIDLENFTEVNIDNILNKLARPRKRITEFLYNLSKNSVKSKSKKVIELKFLRSPIEILGNSESVQGVKFKVNKYNFDFSNLDNLYDSEERLNSIPVFEDKSKPNEVLQCDLLVKSIGYKNVSIDSEIPFDKKSGVVLNDKGKVIGKDGLYCTGWIKRGPRGVIVDTTSDAYETAQKLFSDLTNDQNSTQRPGAEKIVSLLKERSVRFVDKEGWDRIDKAEIERGKLNGKPREKFQSIDEMLKVALEN</sequence>
<evidence type="ECO:0000256" key="10">
    <source>
        <dbReference type="ARBA" id="ARBA00048933"/>
    </source>
</evidence>
<feature type="binding site" evidence="13">
    <location>
        <position position="416"/>
    </location>
    <ligand>
        <name>NADP(+)</name>
        <dbReference type="ChEBI" id="CHEBI:58349"/>
    </ligand>
</feature>
<dbReference type="Proteomes" id="UP000663879">
    <property type="component" value="Unassembled WGS sequence"/>
</dbReference>
<dbReference type="UniPathway" id="UPA00296"/>
<dbReference type="AlphaFoldDB" id="A0A813NBK4"/>
<feature type="binding site" evidence="12">
    <location>
        <position position="114"/>
    </location>
    <ligand>
        <name>FAD</name>
        <dbReference type="ChEBI" id="CHEBI:57692"/>
    </ligand>
</feature>
<proteinExistence type="inferred from homology"/>
<dbReference type="GO" id="GO:0008203">
    <property type="term" value="P:cholesterol metabolic process"/>
    <property type="evidence" value="ECO:0007669"/>
    <property type="project" value="UniProtKB-UniPathway"/>
</dbReference>
<dbReference type="PRINTS" id="PR00419">
    <property type="entry name" value="ADXRDTASE"/>
</dbReference>
<feature type="binding site" evidence="12">
    <location>
        <position position="46"/>
    </location>
    <ligand>
        <name>FAD</name>
        <dbReference type="ChEBI" id="CHEBI:57692"/>
    </ligand>
</feature>
<evidence type="ECO:0000256" key="5">
    <source>
        <dbReference type="ARBA" id="ARBA00016287"/>
    </source>
</evidence>
<feature type="binding site" evidence="13">
    <location>
        <position position="243"/>
    </location>
    <ligand>
        <name>NADP(+)</name>
        <dbReference type="ChEBI" id="CHEBI:58349"/>
    </ligand>
</feature>
<dbReference type="PANTHER" id="PTHR48467:SF1">
    <property type="entry name" value="GLUTAMATE SYNTHASE 1 [NADH], CHLOROPLASTIC-LIKE"/>
    <property type="match status" value="1"/>
</dbReference>
<dbReference type="InterPro" id="IPR021163">
    <property type="entry name" value="Ferredox_Rdtase_adrenod"/>
</dbReference>
<evidence type="ECO:0000256" key="8">
    <source>
        <dbReference type="ARBA" id="ARBA00022857"/>
    </source>
</evidence>
<evidence type="ECO:0000259" key="14">
    <source>
        <dbReference type="Pfam" id="PF07992"/>
    </source>
</evidence>
<dbReference type="PIRSF" id="PIRSF000362">
    <property type="entry name" value="FNR"/>
    <property type="match status" value="1"/>
</dbReference>
<feature type="binding site" evidence="12">
    <location>
        <position position="70"/>
    </location>
    <ligand>
        <name>FAD</name>
        <dbReference type="ChEBI" id="CHEBI:57692"/>
    </ligand>
</feature>
<feature type="domain" description="FAD/NAD(P)-binding" evidence="14">
    <location>
        <begin position="37"/>
        <end position="232"/>
    </location>
</feature>
<name>A0A813NBK4_9BILA</name>
<comment type="pathway">
    <text evidence="2">Steroid metabolism; cholesterol metabolism.</text>
</comment>
<evidence type="ECO:0000256" key="1">
    <source>
        <dbReference type="ARBA" id="ARBA00001974"/>
    </source>
</evidence>
<evidence type="ECO:0000256" key="2">
    <source>
        <dbReference type="ARBA" id="ARBA00004731"/>
    </source>
</evidence>
<evidence type="ECO:0000256" key="9">
    <source>
        <dbReference type="ARBA" id="ARBA00023002"/>
    </source>
</evidence>
<keyword evidence="9 11" id="KW-0560">Oxidoreductase</keyword>
<feature type="binding site" evidence="12">
    <location>
        <position position="78"/>
    </location>
    <ligand>
        <name>FAD</name>
        <dbReference type="ChEBI" id="CHEBI:57692"/>
    </ligand>
</feature>
<organism evidence="15 16">
    <name type="scientific">Brachionus calyciflorus</name>
    <dbReference type="NCBI Taxonomy" id="104777"/>
    <lineage>
        <taxon>Eukaryota</taxon>
        <taxon>Metazoa</taxon>
        <taxon>Spiralia</taxon>
        <taxon>Gnathifera</taxon>
        <taxon>Rotifera</taxon>
        <taxon>Eurotatoria</taxon>
        <taxon>Monogononta</taxon>
        <taxon>Pseudotrocha</taxon>
        <taxon>Ploima</taxon>
        <taxon>Brachionidae</taxon>
        <taxon>Brachionus</taxon>
    </lineage>
</organism>
<feature type="binding site" evidence="12">
    <location>
        <position position="409"/>
    </location>
    <ligand>
        <name>FAD</name>
        <dbReference type="ChEBI" id="CHEBI:57692"/>
    </ligand>
</feature>
<evidence type="ECO:0000313" key="15">
    <source>
        <dbReference type="EMBL" id="CAF0736154.1"/>
    </source>
</evidence>
<keyword evidence="11" id="KW-0496">Mitochondrion</keyword>
<keyword evidence="16" id="KW-1185">Reference proteome</keyword>
<dbReference type="OrthoDB" id="333024at2759"/>
<comment type="cofactor">
    <cofactor evidence="1 11 12">
        <name>FAD</name>
        <dbReference type="ChEBI" id="CHEBI:57692"/>
    </cofactor>
</comment>
<dbReference type="EMBL" id="CAJNOC010000267">
    <property type="protein sequence ID" value="CAF0736154.1"/>
    <property type="molecule type" value="Genomic_DNA"/>
</dbReference>
<evidence type="ECO:0000313" key="16">
    <source>
        <dbReference type="Proteomes" id="UP000663879"/>
    </source>
</evidence>
<evidence type="ECO:0000256" key="13">
    <source>
        <dbReference type="PIRSR" id="PIRSR000362-2"/>
    </source>
</evidence>
<feature type="binding site" evidence="12">
    <location>
        <begin position="416"/>
        <end position="418"/>
    </location>
    <ligand>
        <name>FAD</name>
        <dbReference type="ChEBI" id="CHEBI:57692"/>
    </ligand>
</feature>
<evidence type="ECO:0000256" key="11">
    <source>
        <dbReference type="PIRNR" id="PIRNR000362"/>
    </source>
</evidence>
<evidence type="ECO:0000256" key="7">
    <source>
        <dbReference type="ARBA" id="ARBA00022827"/>
    </source>
</evidence>
<evidence type="ECO:0000256" key="12">
    <source>
        <dbReference type="PIRSR" id="PIRSR000362-1"/>
    </source>
</evidence>
<gene>
    <name evidence="15" type="ORF">OXX778_LOCUS3135</name>
</gene>
<keyword evidence="8 11" id="KW-0521">NADP</keyword>